<dbReference type="InterPro" id="IPR047641">
    <property type="entry name" value="ABC_transpr_MalK/UgpC-like"/>
</dbReference>
<keyword evidence="4 6" id="KW-0067">ATP-binding</keyword>
<dbReference type="PANTHER" id="PTHR43875:SF1">
    <property type="entry name" value="OSMOPROTECTIVE COMPOUNDS UPTAKE ATP-BINDING PROTEIN GGTA"/>
    <property type="match status" value="1"/>
</dbReference>
<evidence type="ECO:0000259" key="5">
    <source>
        <dbReference type="PROSITE" id="PS50893"/>
    </source>
</evidence>
<dbReference type="NCBIfam" id="NF008653">
    <property type="entry name" value="PRK11650.1"/>
    <property type="match status" value="1"/>
</dbReference>
<keyword evidence="7" id="KW-1185">Reference proteome</keyword>
<dbReference type="EMBL" id="JBHTJT010000027">
    <property type="protein sequence ID" value="MFD0980653.1"/>
    <property type="molecule type" value="Genomic_DNA"/>
</dbReference>
<dbReference type="InterPro" id="IPR003593">
    <property type="entry name" value="AAA+_ATPase"/>
</dbReference>
<dbReference type="InterPro" id="IPR017871">
    <property type="entry name" value="ABC_transporter-like_CS"/>
</dbReference>
<dbReference type="InterPro" id="IPR015855">
    <property type="entry name" value="ABC_transpr_MalK-like"/>
</dbReference>
<dbReference type="Pfam" id="PF17912">
    <property type="entry name" value="OB_MalK"/>
    <property type="match status" value="1"/>
</dbReference>
<dbReference type="Pfam" id="PF00005">
    <property type="entry name" value="ABC_tran"/>
    <property type="match status" value="1"/>
</dbReference>
<comment type="caution">
    <text evidence="6">The sequence shown here is derived from an EMBL/GenBank/DDBJ whole genome shotgun (WGS) entry which is preliminary data.</text>
</comment>
<name>A0ABW3ISB5_9RHOB</name>
<gene>
    <name evidence="6" type="ORF">ACFQ2S_13440</name>
</gene>
<dbReference type="GO" id="GO:0005524">
    <property type="term" value="F:ATP binding"/>
    <property type="evidence" value="ECO:0007669"/>
    <property type="project" value="UniProtKB-KW"/>
</dbReference>
<evidence type="ECO:0000256" key="1">
    <source>
        <dbReference type="ARBA" id="ARBA00005417"/>
    </source>
</evidence>
<dbReference type="Gene3D" id="2.40.50.100">
    <property type="match status" value="1"/>
</dbReference>
<comment type="similarity">
    <text evidence="1">Belongs to the ABC transporter superfamily.</text>
</comment>
<dbReference type="Gene3D" id="2.40.50.140">
    <property type="entry name" value="Nucleic acid-binding proteins"/>
    <property type="match status" value="1"/>
</dbReference>
<dbReference type="Proteomes" id="UP001597108">
    <property type="component" value="Unassembled WGS sequence"/>
</dbReference>
<dbReference type="Pfam" id="PF03459">
    <property type="entry name" value="TOBE"/>
    <property type="match status" value="1"/>
</dbReference>
<dbReference type="InterPro" id="IPR040582">
    <property type="entry name" value="OB_MalK-like"/>
</dbReference>
<dbReference type="SUPFAM" id="SSF52540">
    <property type="entry name" value="P-loop containing nucleoside triphosphate hydrolases"/>
    <property type="match status" value="1"/>
</dbReference>
<dbReference type="Gene3D" id="3.40.50.300">
    <property type="entry name" value="P-loop containing nucleotide triphosphate hydrolases"/>
    <property type="match status" value="1"/>
</dbReference>
<evidence type="ECO:0000256" key="2">
    <source>
        <dbReference type="ARBA" id="ARBA00022448"/>
    </source>
</evidence>
<accession>A0ABW3ISB5</accession>
<feature type="domain" description="ABC transporter" evidence="5">
    <location>
        <begin position="4"/>
        <end position="234"/>
    </location>
</feature>
<dbReference type="InterPro" id="IPR003439">
    <property type="entry name" value="ABC_transporter-like_ATP-bd"/>
</dbReference>
<dbReference type="InterPro" id="IPR005116">
    <property type="entry name" value="Transp-assoc_OB_typ1"/>
</dbReference>
<evidence type="ECO:0000256" key="4">
    <source>
        <dbReference type="ARBA" id="ARBA00022840"/>
    </source>
</evidence>
<proteinExistence type="inferred from homology"/>
<dbReference type="PROSITE" id="PS50893">
    <property type="entry name" value="ABC_TRANSPORTER_2"/>
    <property type="match status" value="1"/>
</dbReference>
<dbReference type="SMART" id="SM00382">
    <property type="entry name" value="AAA"/>
    <property type="match status" value="1"/>
</dbReference>
<evidence type="ECO:0000313" key="7">
    <source>
        <dbReference type="Proteomes" id="UP001597108"/>
    </source>
</evidence>
<dbReference type="InterPro" id="IPR008995">
    <property type="entry name" value="Mo/tungstate-bd_C_term_dom"/>
</dbReference>
<evidence type="ECO:0000256" key="3">
    <source>
        <dbReference type="ARBA" id="ARBA00022741"/>
    </source>
</evidence>
<dbReference type="PANTHER" id="PTHR43875">
    <property type="entry name" value="MALTODEXTRIN IMPORT ATP-BINDING PROTEIN MSMX"/>
    <property type="match status" value="1"/>
</dbReference>
<dbReference type="InterPro" id="IPR027417">
    <property type="entry name" value="P-loop_NTPase"/>
</dbReference>
<keyword evidence="3" id="KW-0547">Nucleotide-binding</keyword>
<dbReference type="PROSITE" id="PS00211">
    <property type="entry name" value="ABC_TRANSPORTER_1"/>
    <property type="match status" value="1"/>
</dbReference>
<dbReference type="RefSeq" id="WP_386075178.1">
    <property type="nucleotide sequence ID" value="NZ_JBHTJT010000027.1"/>
</dbReference>
<organism evidence="6 7">
    <name type="scientific">Tropicimonas aquimaris</name>
    <dbReference type="NCBI Taxonomy" id="914152"/>
    <lineage>
        <taxon>Bacteria</taxon>
        <taxon>Pseudomonadati</taxon>
        <taxon>Pseudomonadota</taxon>
        <taxon>Alphaproteobacteria</taxon>
        <taxon>Rhodobacterales</taxon>
        <taxon>Roseobacteraceae</taxon>
        <taxon>Tropicimonas</taxon>
    </lineage>
</organism>
<keyword evidence="2" id="KW-0813">Transport</keyword>
<dbReference type="SUPFAM" id="SSF50331">
    <property type="entry name" value="MOP-like"/>
    <property type="match status" value="1"/>
</dbReference>
<sequence>MAEVSLEGIVKDYGSYRAIHDVDLDVADGEFVVFVGPSGCGKSTLLRMIAGLEEISGGELTIGGRLVNEVEPRDRDVAMVFQDYALYPHMTIAENIGFGLRMRDWKKADIERKVKESARILQIDSLLERRPAQLSGGQRQRAAMGRAIVREPSVFLFDEPLSNLDAKLRVEMRTQIKRLHAMLGTTTIYVTHDQTEALTLADRVVVLDEGRVVQQGHPLELYERPNCRFVGEFIGSPQMNILDAIVDRTGDQTVLRVGATTVPIADLPLRNGAHVDVGIRPEHIYWAPRENCLLTPTVDVYEPLGSDTMAICDLEGQEITARLDPKVRIKPKQSICLSFDASNLHFFDSQDGSRIEPGLSTSLESSRNRAALD</sequence>
<protein>
    <submittedName>
        <fullName evidence="6">ABC transporter ATP-binding protein</fullName>
    </submittedName>
</protein>
<dbReference type="CDD" id="cd03301">
    <property type="entry name" value="ABC_MalK_N"/>
    <property type="match status" value="1"/>
</dbReference>
<evidence type="ECO:0000313" key="6">
    <source>
        <dbReference type="EMBL" id="MFD0980653.1"/>
    </source>
</evidence>
<dbReference type="InterPro" id="IPR012340">
    <property type="entry name" value="NA-bd_OB-fold"/>
</dbReference>
<reference evidence="7" key="1">
    <citation type="journal article" date="2019" name="Int. J. Syst. Evol. Microbiol.">
        <title>The Global Catalogue of Microorganisms (GCM) 10K type strain sequencing project: providing services to taxonomists for standard genome sequencing and annotation.</title>
        <authorList>
            <consortium name="The Broad Institute Genomics Platform"/>
            <consortium name="The Broad Institute Genome Sequencing Center for Infectious Disease"/>
            <person name="Wu L."/>
            <person name="Ma J."/>
        </authorList>
    </citation>
    <scope>NUCLEOTIDE SEQUENCE [LARGE SCALE GENOMIC DNA]</scope>
    <source>
        <strain evidence="7">CCUG 60524</strain>
    </source>
</reference>